<dbReference type="GO" id="GO:0046872">
    <property type="term" value="F:metal ion binding"/>
    <property type="evidence" value="ECO:0007669"/>
    <property type="project" value="UniProtKB-KW"/>
</dbReference>
<keyword evidence="8" id="KW-0464">Manganese</keyword>
<organism evidence="14 15">
    <name type="scientific">Lysinibacillus telephonicus</name>
    <dbReference type="NCBI Taxonomy" id="1714840"/>
    <lineage>
        <taxon>Bacteria</taxon>
        <taxon>Bacillati</taxon>
        <taxon>Bacillota</taxon>
        <taxon>Bacilli</taxon>
        <taxon>Bacillales</taxon>
        <taxon>Bacillaceae</taxon>
        <taxon>Lysinibacillus</taxon>
    </lineage>
</organism>
<proteinExistence type="inferred from homology"/>
<evidence type="ECO:0000256" key="4">
    <source>
        <dbReference type="ARBA" id="ARBA00022741"/>
    </source>
</evidence>
<evidence type="ECO:0000256" key="8">
    <source>
        <dbReference type="ARBA" id="ARBA00023211"/>
    </source>
</evidence>
<dbReference type="AlphaFoldDB" id="A0A431US92"/>
<protein>
    <recommendedName>
        <fullName evidence="9">inosine/xanthosine triphosphatase</fullName>
        <ecNumber evidence="9">3.6.1.73</ecNumber>
    </recommendedName>
</protein>
<comment type="catalytic activity">
    <reaction evidence="11">
        <text>XTP + H2O = XDP + phosphate + H(+)</text>
        <dbReference type="Rhea" id="RHEA:28406"/>
        <dbReference type="ChEBI" id="CHEBI:15377"/>
        <dbReference type="ChEBI" id="CHEBI:15378"/>
        <dbReference type="ChEBI" id="CHEBI:43474"/>
        <dbReference type="ChEBI" id="CHEBI:59884"/>
        <dbReference type="ChEBI" id="CHEBI:61314"/>
        <dbReference type="EC" id="3.6.1.73"/>
    </reaction>
</comment>
<dbReference type="PANTHER" id="PTHR34699:SF2">
    <property type="entry name" value="NON-CANONICAL PURINE NTP PHOSPHATASE_PRRC1 DOMAIN-CONTAINING PROTEIN"/>
    <property type="match status" value="1"/>
</dbReference>
<feature type="domain" description="Non-canonical purine NTP phosphatase/PRRC1" evidence="13">
    <location>
        <begin position="11"/>
        <end position="166"/>
    </location>
</feature>
<evidence type="ECO:0000256" key="1">
    <source>
        <dbReference type="ARBA" id="ARBA00001936"/>
    </source>
</evidence>
<keyword evidence="15" id="KW-1185">Reference proteome</keyword>
<dbReference type="InterPro" id="IPR026533">
    <property type="entry name" value="NTPase/PRRC1"/>
</dbReference>
<evidence type="ECO:0000256" key="9">
    <source>
        <dbReference type="ARBA" id="ARBA00038901"/>
    </source>
</evidence>
<dbReference type="OrthoDB" id="164951at2"/>
<evidence type="ECO:0000256" key="12">
    <source>
        <dbReference type="ARBA" id="ARBA00060855"/>
    </source>
</evidence>
<comment type="cofactor">
    <cofactor evidence="2">
        <name>Mg(2+)</name>
        <dbReference type="ChEBI" id="CHEBI:18420"/>
    </cofactor>
</comment>
<dbReference type="Proteomes" id="UP000276349">
    <property type="component" value="Unassembled WGS sequence"/>
</dbReference>
<gene>
    <name evidence="14" type="ORF">EKG35_08850</name>
</gene>
<sequence>MEMNLVQIAIGTKNRAKTAAIKNIVNTFFDDVHFEQYSVPSNVSEQPFSNEETRQGAINRAINTLKSSNADLNFGLEGGVCEIDGLMYCCNWGAVALKDGTIISCSGAQFLLPEEIANELRAGKELGPVMDEFTKQKDTRSSLGAVGVFTAGLVDRTEMFEHIVKLLIGQYLYIKN</sequence>
<name>A0A431US92_9BACI</name>
<comment type="catalytic activity">
    <reaction evidence="10">
        <text>ITP + H2O = IDP + phosphate + H(+)</text>
        <dbReference type="Rhea" id="RHEA:28330"/>
        <dbReference type="ChEBI" id="CHEBI:15377"/>
        <dbReference type="ChEBI" id="CHEBI:15378"/>
        <dbReference type="ChEBI" id="CHEBI:43474"/>
        <dbReference type="ChEBI" id="CHEBI:58280"/>
        <dbReference type="ChEBI" id="CHEBI:61402"/>
        <dbReference type="EC" id="3.6.1.73"/>
    </reaction>
</comment>
<dbReference type="Pfam" id="PF01931">
    <property type="entry name" value="NTPase_I-T"/>
    <property type="match status" value="1"/>
</dbReference>
<dbReference type="Gene3D" id="3.90.950.10">
    <property type="match status" value="1"/>
</dbReference>
<evidence type="ECO:0000256" key="5">
    <source>
        <dbReference type="ARBA" id="ARBA00022801"/>
    </source>
</evidence>
<comment type="cofactor">
    <cofactor evidence="1">
        <name>Mn(2+)</name>
        <dbReference type="ChEBI" id="CHEBI:29035"/>
    </cofactor>
</comment>
<evidence type="ECO:0000256" key="6">
    <source>
        <dbReference type="ARBA" id="ARBA00022842"/>
    </source>
</evidence>
<keyword evidence="6" id="KW-0460">Magnesium</keyword>
<dbReference type="GO" id="GO:0103023">
    <property type="term" value="F:ITPase activity"/>
    <property type="evidence" value="ECO:0007669"/>
    <property type="project" value="UniProtKB-EC"/>
</dbReference>
<comment type="caution">
    <text evidence="14">The sequence shown here is derived from an EMBL/GenBank/DDBJ whole genome shotgun (WGS) entry which is preliminary data.</text>
</comment>
<comment type="similarity">
    <text evidence="12">Belongs to the YjjX NTPase family.</text>
</comment>
<dbReference type="GO" id="GO:0009117">
    <property type="term" value="P:nucleotide metabolic process"/>
    <property type="evidence" value="ECO:0007669"/>
    <property type="project" value="UniProtKB-KW"/>
</dbReference>
<evidence type="ECO:0000256" key="3">
    <source>
        <dbReference type="ARBA" id="ARBA00022723"/>
    </source>
</evidence>
<evidence type="ECO:0000259" key="13">
    <source>
        <dbReference type="Pfam" id="PF01931"/>
    </source>
</evidence>
<evidence type="ECO:0000313" key="14">
    <source>
        <dbReference type="EMBL" id="RTQ93327.1"/>
    </source>
</evidence>
<dbReference type="PANTHER" id="PTHR34699">
    <property type="match status" value="1"/>
</dbReference>
<keyword evidence="4" id="KW-0547">Nucleotide-binding</keyword>
<evidence type="ECO:0000313" key="15">
    <source>
        <dbReference type="Proteomes" id="UP000276349"/>
    </source>
</evidence>
<accession>A0A431US92</accession>
<dbReference type="InterPro" id="IPR050299">
    <property type="entry name" value="YjjX_NTPase"/>
</dbReference>
<evidence type="ECO:0000256" key="11">
    <source>
        <dbReference type="ARBA" id="ARBA00048781"/>
    </source>
</evidence>
<evidence type="ECO:0000256" key="10">
    <source>
        <dbReference type="ARBA" id="ARBA00048174"/>
    </source>
</evidence>
<keyword evidence="7" id="KW-0546">Nucleotide metabolism</keyword>
<keyword evidence="3" id="KW-0479">Metal-binding</keyword>
<dbReference type="EC" id="3.6.1.73" evidence="9"/>
<dbReference type="EMBL" id="RXNR01000020">
    <property type="protein sequence ID" value="RTQ93327.1"/>
    <property type="molecule type" value="Genomic_DNA"/>
</dbReference>
<dbReference type="SUPFAM" id="SSF52972">
    <property type="entry name" value="ITPase-like"/>
    <property type="match status" value="1"/>
</dbReference>
<keyword evidence="5" id="KW-0378">Hydrolase</keyword>
<evidence type="ECO:0000256" key="7">
    <source>
        <dbReference type="ARBA" id="ARBA00023080"/>
    </source>
</evidence>
<dbReference type="GO" id="GO:0000166">
    <property type="term" value="F:nucleotide binding"/>
    <property type="evidence" value="ECO:0007669"/>
    <property type="project" value="UniProtKB-KW"/>
</dbReference>
<dbReference type="NCBIfam" id="NF002850">
    <property type="entry name" value="PRK03114.1"/>
    <property type="match status" value="1"/>
</dbReference>
<evidence type="ECO:0000256" key="2">
    <source>
        <dbReference type="ARBA" id="ARBA00001946"/>
    </source>
</evidence>
<reference evidence="14 15" key="1">
    <citation type="submission" date="2018-12" db="EMBL/GenBank/DDBJ databases">
        <authorList>
            <person name="Yu L."/>
        </authorList>
    </citation>
    <scope>NUCLEOTIDE SEQUENCE [LARGE SCALE GENOMIC DNA]</scope>
    <source>
        <strain evidence="14 15">S5H2222</strain>
    </source>
</reference>
<dbReference type="FunFam" id="3.90.950.10:FF:000002">
    <property type="entry name" value="Inosine/xanthosine triphosphatase"/>
    <property type="match status" value="1"/>
</dbReference>
<dbReference type="InterPro" id="IPR029001">
    <property type="entry name" value="ITPase-like_fam"/>
</dbReference>